<evidence type="ECO:0000256" key="7">
    <source>
        <dbReference type="ARBA" id="ARBA00023136"/>
    </source>
</evidence>
<dbReference type="PANTHER" id="PTHR34979:SF1">
    <property type="entry name" value="INNER MEMBRANE PROTEIN YGAZ"/>
    <property type="match status" value="1"/>
</dbReference>
<keyword evidence="6 8" id="KW-1133">Transmembrane helix</keyword>
<dbReference type="AlphaFoldDB" id="A0A3N0HXW2"/>
<evidence type="ECO:0000256" key="3">
    <source>
        <dbReference type="ARBA" id="ARBA00022448"/>
    </source>
</evidence>
<evidence type="ECO:0000313" key="10">
    <source>
        <dbReference type="Proteomes" id="UP000276568"/>
    </source>
</evidence>
<feature type="transmembrane region" description="Helical" evidence="8">
    <location>
        <begin position="62"/>
        <end position="80"/>
    </location>
</feature>
<protein>
    <submittedName>
        <fullName evidence="9">Branched-chain amino acid transporter AzlC</fullName>
    </submittedName>
</protein>
<organism evidence="9 10">
    <name type="scientific">Absicoccus porci</name>
    <dbReference type="NCBI Taxonomy" id="2486576"/>
    <lineage>
        <taxon>Bacteria</taxon>
        <taxon>Bacillati</taxon>
        <taxon>Bacillota</taxon>
        <taxon>Erysipelotrichia</taxon>
        <taxon>Erysipelotrichales</taxon>
        <taxon>Erysipelotrichaceae</taxon>
        <taxon>Absicoccus</taxon>
    </lineage>
</organism>
<sequence length="228" mass="25542">MTLKYAFKQSLPVMAGYIVLGTGFGVLLASKGYGPGWAFLMSFFIYAGSMQYVAIDLITSGATLITTAIMTLMVNARHLFYGLSMIDRYRNTQPYKPYLIFGLTDETYSLVCSGEVPAGIEQNKYYFYVTLLDQIYWILGSLLGSVLGSIILFNTTGIDFAMTALFLVVFTQQWLDTKNHCSALIGVFCSILCLWLFGPDRFLIPTMILITLLLTVLKKQLENEESHD</sequence>
<keyword evidence="7 8" id="KW-0472">Membrane</keyword>
<evidence type="ECO:0000256" key="6">
    <source>
        <dbReference type="ARBA" id="ARBA00022989"/>
    </source>
</evidence>
<evidence type="ECO:0000256" key="2">
    <source>
        <dbReference type="ARBA" id="ARBA00010735"/>
    </source>
</evidence>
<evidence type="ECO:0000313" key="9">
    <source>
        <dbReference type="EMBL" id="RNM29591.1"/>
    </source>
</evidence>
<accession>A0A3N0HXW2</accession>
<gene>
    <name evidence="9" type="ORF">EDX97_08080</name>
</gene>
<dbReference type="InterPro" id="IPR011606">
    <property type="entry name" value="Brnchd-chn_aa_trnsp_permease"/>
</dbReference>
<keyword evidence="4" id="KW-1003">Cell membrane</keyword>
<name>A0A3N0HXW2_9FIRM</name>
<proteinExistence type="inferred from homology"/>
<dbReference type="Pfam" id="PF03591">
    <property type="entry name" value="AzlC"/>
    <property type="match status" value="1"/>
</dbReference>
<evidence type="ECO:0000256" key="1">
    <source>
        <dbReference type="ARBA" id="ARBA00004651"/>
    </source>
</evidence>
<dbReference type="GO" id="GO:0005886">
    <property type="term" value="C:plasma membrane"/>
    <property type="evidence" value="ECO:0007669"/>
    <property type="project" value="UniProtKB-SubCell"/>
</dbReference>
<feature type="transmembrane region" description="Helical" evidence="8">
    <location>
        <begin position="36"/>
        <end position="55"/>
    </location>
</feature>
<dbReference type="EMBL" id="RJQC01000003">
    <property type="protein sequence ID" value="RNM29591.1"/>
    <property type="molecule type" value="Genomic_DNA"/>
</dbReference>
<evidence type="ECO:0000256" key="5">
    <source>
        <dbReference type="ARBA" id="ARBA00022692"/>
    </source>
</evidence>
<comment type="similarity">
    <text evidence="2">Belongs to the AzlC family.</text>
</comment>
<dbReference type="PANTHER" id="PTHR34979">
    <property type="entry name" value="INNER MEMBRANE PROTEIN YGAZ"/>
    <property type="match status" value="1"/>
</dbReference>
<keyword evidence="10" id="KW-1185">Reference proteome</keyword>
<comment type="caution">
    <text evidence="9">The sequence shown here is derived from an EMBL/GenBank/DDBJ whole genome shotgun (WGS) entry which is preliminary data.</text>
</comment>
<dbReference type="RefSeq" id="WP_128520666.1">
    <property type="nucleotide sequence ID" value="NZ_JAQYEM010000028.1"/>
</dbReference>
<feature type="transmembrane region" description="Helical" evidence="8">
    <location>
        <begin position="180"/>
        <end position="197"/>
    </location>
</feature>
<dbReference type="OrthoDB" id="3181706at2"/>
<feature type="transmembrane region" description="Helical" evidence="8">
    <location>
        <begin position="12"/>
        <end position="30"/>
    </location>
</feature>
<comment type="subcellular location">
    <subcellularLocation>
        <location evidence="1">Cell membrane</location>
        <topology evidence="1">Multi-pass membrane protein</topology>
    </subcellularLocation>
</comment>
<keyword evidence="5 8" id="KW-0812">Transmembrane</keyword>
<dbReference type="Proteomes" id="UP000276568">
    <property type="component" value="Unassembled WGS sequence"/>
</dbReference>
<evidence type="ECO:0000256" key="8">
    <source>
        <dbReference type="SAM" id="Phobius"/>
    </source>
</evidence>
<dbReference type="GO" id="GO:1903785">
    <property type="term" value="P:L-valine transmembrane transport"/>
    <property type="evidence" value="ECO:0007669"/>
    <property type="project" value="TreeGrafter"/>
</dbReference>
<reference evidence="9 10" key="1">
    <citation type="submission" date="2018-11" db="EMBL/GenBank/DDBJ databases">
        <title>Clostridium sp. nov., a member of the family Erysipelotrichaceae isolated from pig faeces.</title>
        <authorList>
            <person name="Chang Y.-H."/>
        </authorList>
    </citation>
    <scope>NUCLEOTIDE SEQUENCE [LARGE SCALE GENOMIC DNA]</scope>
    <source>
        <strain evidence="9 10">YH-panp20</strain>
    </source>
</reference>
<feature type="transmembrane region" description="Helical" evidence="8">
    <location>
        <begin position="135"/>
        <end position="168"/>
    </location>
</feature>
<evidence type="ECO:0000256" key="4">
    <source>
        <dbReference type="ARBA" id="ARBA00022475"/>
    </source>
</evidence>
<keyword evidence="3" id="KW-0813">Transport</keyword>